<evidence type="ECO:0000256" key="9">
    <source>
        <dbReference type="RuleBase" id="RU363034"/>
    </source>
</evidence>
<dbReference type="EMBL" id="KQ434809">
    <property type="protein sequence ID" value="KZC06390.1"/>
    <property type="molecule type" value="Genomic_DNA"/>
</dbReference>
<keyword evidence="3 9" id="KW-0378">Hydrolase</keyword>
<dbReference type="Pfam" id="PF22782">
    <property type="entry name" value="SDE2"/>
    <property type="match status" value="1"/>
</dbReference>
<feature type="compositionally biased region" description="Polar residues" evidence="10">
    <location>
        <begin position="326"/>
        <end position="344"/>
    </location>
</feature>
<dbReference type="InterPro" id="IPR009003">
    <property type="entry name" value="Peptidase_S1_PA"/>
</dbReference>
<dbReference type="OrthoDB" id="9028152at2759"/>
<dbReference type="GO" id="GO:0004252">
    <property type="term" value="F:serine-type endopeptidase activity"/>
    <property type="evidence" value="ECO:0007669"/>
    <property type="project" value="InterPro"/>
</dbReference>
<dbReference type="InterPro" id="IPR029071">
    <property type="entry name" value="Ubiquitin-like_domsf"/>
</dbReference>
<evidence type="ECO:0000256" key="6">
    <source>
        <dbReference type="ARBA" id="ARBA00023157"/>
    </source>
</evidence>
<sequence length="627" mass="70115">MINVQISTVSGVKQILTVDTSFKIYELRTRIEDLTNFSREDFYIVHNGKLVDEDTICYNGYLSVVPRVFGGKGGFGSMLRAIGAQIEKTTNREACRDLSGRRLRDINEEKRLKAWIEKQGKREEEAAERKKKKLERLCAEPKHEFKDRTYDRERSVLTERVGDAVEQGFKAASSTSGIKRKHEDEFKPNKRKTILDIDIDSDELDSSDESEEDEMKCAKHNKKEQLSHDSGHSSDESGKINGNKNRMESKGSVYNSGSDCVTPNRAAGVCIGIRQCQPLLSVLQMRPLQQEAIDFLRQSQCGFDGKDPRVCCPSLQPSPPTVDRVTPNTEPGSNQDPTWNSGTDSTMQYDLSNNPLLSTDCGLDLSQKILGGERTDLEEFPWMALLEYVKPTGKSTACGGVLISRRYVLTAAHCVKGKDLPKTWRLESVRLGEYNTETNPDCIQDTEDSLTCADDPIIVGVEEQIAHEDYRPLSTDQSHDIALLRLSRDVQFTNYVKPICLPSNAQLREQLTVAGWGRTENRSSSDVKLKLKLPLANKDDCQTTYRNIGVRLGPAQFCAGGQKGKDSCKGDSGGPLMSVERTRDNTVRWSVVGIVSFGPYPCGMLGWPGVYTKVTDFVPWILSKMRP</sequence>
<evidence type="ECO:0000256" key="10">
    <source>
        <dbReference type="SAM" id="MobiDB-lite"/>
    </source>
</evidence>
<dbReference type="InterPro" id="IPR022700">
    <property type="entry name" value="CLIP"/>
</dbReference>
<evidence type="ECO:0000259" key="12">
    <source>
        <dbReference type="PROSITE" id="PS51888"/>
    </source>
</evidence>
<accession>A0A154P5I7</accession>
<dbReference type="PROSITE" id="PS51888">
    <property type="entry name" value="CLIP"/>
    <property type="match status" value="1"/>
</dbReference>
<dbReference type="Pfam" id="PF00089">
    <property type="entry name" value="Trypsin"/>
    <property type="match status" value="1"/>
</dbReference>
<dbReference type="Proteomes" id="UP000076502">
    <property type="component" value="Unassembled WGS sequence"/>
</dbReference>
<dbReference type="PROSITE" id="PS00134">
    <property type="entry name" value="TRYPSIN_HIS"/>
    <property type="match status" value="1"/>
</dbReference>
<dbReference type="PROSITE" id="PS00135">
    <property type="entry name" value="TRYPSIN_SER"/>
    <property type="match status" value="1"/>
</dbReference>
<dbReference type="GO" id="GO:0035008">
    <property type="term" value="P:positive regulation of melanization defense response"/>
    <property type="evidence" value="ECO:0007669"/>
    <property type="project" value="UniProtKB-ARBA"/>
</dbReference>
<keyword evidence="6" id="KW-1015">Disulfide bond</keyword>
<proteinExistence type="inferred from homology"/>
<evidence type="ECO:0000259" key="11">
    <source>
        <dbReference type="PROSITE" id="PS50240"/>
    </source>
</evidence>
<dbReference type="PROSITE" id="PS50240">
    <property type="entry name" value="TRYPSIN_DOM"/>
    <property type="match status" value="1"/>
</dbReference>
<evidence type="ECO:0000313" key="14">
    <source>
        <dbReference type="Proteomes" id="UP000076502"/>
    </source>
</evidence>
<feature type="region of interest" description="Disordered" evidence="10">
    <location>
        <begin position="201"/>
        <end position="258"/>
    </location>
</feature>
<organism evidence="13 14">
    <name type="scientific">Dufourea novaeangliae</name>
    <name type="common">Sweat bee</name>
    <dbReference type="NCBI Taxonomy" id="178035"/>
    <lineage>
        <taxon>Eukaryota</taxon>
        <taxon>Metazoa</taxon>
        <taxon>Ecdysozoa</taxon>
        <taxon>Arthropoda</taxon>
        <taxon>Hexapoda</taxon>
        <taxon>Insecta</taxon>
        <taxon>Pterygota</taxon>
        <taxon>Neoptera</taxon>
        <taxon>Endopterygota</taxon>
        <taxon>Hymenoptera</taxon>
        <taxon>Apocrita</taxon>
        <taxon>Aculeata</taxon>
        <taxon>Apoidea</taxon>
        <taxon>Anthophila</taxon>
        <taxon>Halictidae</taxon>
        <taxon>Rophitinae</taxon>
        <taxon>Dufourea</taxon>
    </lineage>
</organism>
<evidence type="ECO:0000256" key="2">
    <source>
        <dbReference type="ARBA" id="ARBA00022729"/>
    </source>
</evidence>
<feature type="compositionally biased region" description="Acidic residues" evidence="10">
    <location>
        <begin position="201"/>
        <end position="214"/>
    </location>
</feature>
<protein>
    <submittedName>
        <fullName evidence="13">Serine protease easter</fullName>
    </submittedName>
</protein>
<keyword evidence="14" id="KW-1185">Reference proteome</keyword>
<feature type="compositionally biased region" description="Basic and acidic residues" evidence="10">
    <location>
        <begin position="223"/>
        <end position="238"/>
    </location>
</feature>
<dbReference type="Gene3D" id="3.30.1640.30">
    <property type="match status" value="1"/>
</dbReference>
<name>A0A154P5I7_DUFNO</name>
<keyword evidence="4 9" id="KW-0720">Serine protease</keyword>
<dbReference type="InterPro" id="IPR043504">
    <property type="entry name" value="Peptidase_S1_PA_chymotrypsin"/>
</dbReference>
<keyword evidence="5" id="KW-0865">Zymogen</keyword>
<dbReference type="Pfam" id="PF12032">
    <property type="entry name" value="CLIP"/>
    <property type="match status" value="1"/>
</dbReference>
<dbReference type="InterPro" id="IPR038565">
    <property type="entry name" value="CLIP_sf"/>
</dbReference>
<dbReference type="PRINTS" id="PR00722">
    <property type="entry name" value="CHYMOTRYPSIN"/>
</dbReference>
<dbReference type="InterPro" id="IPR051487">
    <property type="entry name" value="Ser/Thr_Proteases_Immune/Dev"/>
</dbReference>
<dbReference type="GO" id="GO:0006508">
    <property type="term" value="P:proteolysis"/>
    <property type="evidence" value="ECO:0007669"/>
    <property type="project" value="UniProtKB-KW"/>
</dbReference>
<dbReference type="InterPro" id="IPR018114">
    <property type="entry name" value="TRYPSIN_HIS"/>
</dbReference>
<feature type="region of interest" description="Disordered" evidence="10">
    <location>
        <begin position="315"/>
        <end position="344"/>
    </location>
</feature>
<keyword evidence="7" id="KW-0325">Glycoprotein</keyword>
<feature type="domain" description="Peptidase S1" evidence="11">
    <location>
        <begin position="369"/>
        <end position="626"/>
    </location>
</feature>
<dbReference type="InterPro" id="IPR001254">
    <property type="entry name" value="Trypsin_dom"/>
</dbReference>
<keyword evidence="2" id="KW-0732">Signal</keyword>
<evidence type="ECO:0000256" key="7">
    <source>
        <dbReference type="ARBA" id="ARBA00023180"/>
    </source>
</evidence>
<dbReference type="CDD" id="cd00190">
    <property type="entry name" value="Tryp_SPc"/>
    <property type="match status" value="1"/>
</dbReference>
<dbReference type="FunFam" id="3.30.1640.30:FF:000001">
    <property type="entry name" value="Serine protease 7"/>
    <property type="match status" value="1"/>
</dbReference>
<gene>
    <name evidence="13" type="ORF">WN55_10300</name>
</gene>
<evidence type="ECO:0000313" key="13">
    <source>
        <dbReference type="EMBL" id="KZC06390.1"/>
    </source>
</evidence>
<dbReference type="SUPFAM" id="SSF50494">
    <property type="entry name" value="Trypsin-like serine proteases"/>
    <property type="match status" value="1"/>
</dbReference>
<dbReference type="InterPro" id="IPR033116">
    <property type="entry name" value="TRYPSIN_SER"/>
</dbReference>
<reference evidence="13 14" key="1">
    <citation type="submission" date="2015-07" db="EMBL/GenBank/DDBJ databases">
        <title>The genome of Dufourea novaeangliae.</title>
        <authorList>
            <person name="Pan H."/>
            <person name="Kapheim K."/>
        </authorList>
    </citation>
    <scope>NUCLEOTIDE SEQUENCE [LARGE SCALE GENOMIC DNA]</scope>
    <source>
        <strain evidence="13">0120121106</strain>
        <tissue evidence="13">Whole body</tissue>
    </source>
</reference>
<evidence type="ECO:0000256" key="5">
    <source>
        <dbReference type="ARBA" id="ARBA00023145"/>
    </source>
</evidence>
<dbReference type="SUPFAM" id="SSF54236">
    <property type="entry name" value="Ubiquitin-like"/>
    <property type="match status" value="1"/>
</dbReference>
<dbReference type="AlphaFoldDB" id="A0A154P5I7"/>
<dbReference type="SMART" id="SM00680">
    <property type="entry name" value="CLIP"/>
    <property type="match status" value="1"/>
</dbReference>
<comment type="similarity">
    <text evidence="8">Belongs to the peptidase S1 family. CLIP subfamily.</text>
</comment>
<keyword evidence="1 9" id="KW-0645">Protease</keyword>
<dbReference type="Gene3D" id="2.40.10.10">
    <property type="entry name" value="Trypsin-like serine proteases"/>
    <property type="match status" value="2"/>
</dbReference>
<dbReference type="InterPro" id="IPR053822">
    <property type="entry name" value="SDE2-like_dom"/>
</dbReference>
<dbReference type="CDD" id="cd17039">
    <property type="entry name" value="Ubl_ubiquitin_like"/>
    <property type="match status" value="1"/>
</dbReference>
<evidence type="ECO:0000256" key="8">
    <source>
        <dbReference type="ARBA" id="ARBA00024195"/>
    </source>
</evidence>
<dbReference type="SMART" id="SM00020">
    <property type="entry name" value="Tryp_SPc"/>
    <property type="match status" value="1"/>
</dbReference>
<dbReference type="FunFam" id="2.40.10.10:FF:000028">
    <property type="entry name" value="Serine protease easter"/>
    <property type="match status" value="1"/>
</dbReference>
<evidence type="ECO:0000256" key="4">
    <source>
        <dbReference type="ARBA" id="ARBA00022825"/>
    </source>
</evidence>
<feature type="domain" description="Clip" evidence="12">
    <location>
        <begin position="259"/>
        <end position="312"/>
    </location>
</feature>
<dbReference type="STRING" id="178035.A0A154P5I7"/>
<evidence type="ECO:0000256" key="1">
    <source>
        <dbReference type="ARBA" id="ARBA00022670"/>
    </source>
</evidence>
<evidence type="ECO:0000256" key="3">
    <source>
        <dbReference type="ARBA" id="ARBA00022801"/>
    </source>
</evidence>
<dbReference type="PANTHER" id="PTHR24256">
    <property type="entry name" value="TRYPTASE-RELATED"/>
    <property type="match status" value="1"/>
</dbReference>
<dbReference type="InterPro" id="IPR001314">
    <property type="entry name" value="Peptidase_S1A"/>
</dbReference>
<dbReference type="FunFam" id="2.40.10.10:FF:000084">
    <property type="entry name" value="Serine protease easter"/>
    <property type="match status" value="1"/>
</dbReference>